<dbReference type="Proteomes" id="UP000262832">
    <property type="component" value="Chromosome I"/>
</dbReference>
<evidence type="ECO:0000313" key="2">
    <source>
        <dbReference type="EMBL" id="AXY00553.1"/>
    </source>
</evidence>
<accession>A0ABN5PCE7</accession>
<keyword evidence="1" id="KW-0812">Transmembrane</keyword>
<reference evidence="2 3" key="1">
    <citation type="submission" date="2018-08" db="EMBL/GenBank/DDBJ databases">
        <title>Genomic taxonomy of the Vibrionaceae family.</title>
        <authorList>
            <person name="Gomez-Gil B."/>
            <person name="Tanaka M."/>
            <person name="Sawabe T."/>
            <person name="Enciso-Ibarra K."/>
        </authorList>
    </citation>
    <scope>NUCLEOTIDE SEQUENCE [LARGE SCALE GENOMIC DNA]</scope>
    <source>
        <strain evidence="2 3">CAIM 1831</strain>
    </source>
</reference>
<dbReference type="InterPro" id="IPR018643">
    <property type="entry name" value="DUF2069_membrane"/>
</dbReference>
<feature type="transmembrane region" description="Helical" evidence="1">
    <location>
        <begin position="20"/>
        <end position="38"/>
    </location>
</feature>
<protein>
    <submittedName>
        <fullName evidence="2">DUF2069 domain-containing protein</fullName>
    </submittedName>
</protein>
<name>A0ABN5PCE7_9VIBR</name>
<dbReference type="RefSeq" id="WP_128810406.1">
    <property type="nucleotide sequence ID" value="NZ_CP032093.1"/>
</dbReference>
<gene>
    <name evidence="2" type="ORF">D1115_04210</name>
</gene>
<dbReference type="EMBL" id="CP032093">
    <property type="protein sequence ID" value="AXY00553.1"/>
    <property type="molecule type" value="Genomic_DNA"/>
</dbReference>
<evidence type="ECO:0000256" key="1">
    <source>
        <dbReference type="SAM" id="Phobius"/>
    </source>
</evidence>
<feature type="transmembrane region" description="Helical" evidence="1">
    <location>
        <begin position="99"/>
        <end position="119"/>
    </location>
</feature>
<keyword evidence="1" id="KW-1133">Transmembrane helix</keyword>
<evidence type="ECO:0000313" key="3">
    <source>
        <dbReference type="Proteomes" id="UP000262832"/>
    </source>
</evidence>
<feature type="transmembrane region" description="Helical" evidence="1">
    <location>
        <begin position="50"/>
        <end position="67"/>
    </location>
</feature>
<proteinExistence type="predicted"/>
<organism evidence="2 3">
    <name type="scientific">Vibrio alfacsensis</name>
    <dbReference type="NCBI Taxonomy" id="1074311"/>
    <lineage>
        <taxon>Bacteria</taxon>
        <taxon>Pseudomonadati</taxon>
        <taxon>Pseudomonadota</taxon>
        <taxon>Gammaproteobacteria</taxon>
        <taxon>Vibrionales</taxon>
        <taxon>Vibrionaceae</taxon>
        <taxon>Vibrio</taxon>
    </lineage>
</organism>
<dbReference type="Pfam" id="PF09842">
    <property type="entry name" value="DUF2069"/>
    <property type="match status" value="1"/>
</dbReference>
<feature type="transmembrane region" description="Helical" evidence="1">
    <location>
        <begin position="74"/>
        <end position="93"/>
    </location>
</feature>
<sequence>MSDTIDQPPLSTQTQTYRYMALFGNLALLAWVAIWQLALSPHPHLNSTTLAVAWCIPLLLPLPGILAGKPYTHAWANFVLMLYFLHALTILYVDDGERWLAAVELLLTTLGFVGNILFARARGKELGLKLKRLSQVEKEEKAKFKNKDLNK</sequence>
<keyword evidence="1" id="KW-0472">Membrane</keyword>
<keyword evidence="3" id="KW-1185">Reference proteome</keyword>